<gene>
    <name evidence="2" type="ORF">AFM12_07065</name>
</gene>
<sequence length="63" mass="7438">MNSLLEGGLIIALIVLILIFTLFDQRGKDYVFKRTYFIRRIFLVLFLIVLAILVFTEKVKLFE</sequence>
<reference evidence="2 3" key="1">
    <citation type="submission" date="2015-07" db="EMBL/GenBank/DDBJ databases">
        <title>The draft genome sequence of Leadbetterella sp. JN14-9.</title>
        <authorList>
            <person name="Liu Y."/>
            <person name="Du J."/>
            <person name="Shao Z."/>
        </authorList>
    </citation>
    <scope>NUCLEOTIDE SEQUENCE [LARGE SCALE GENOMIC DNA]</scope>
    <source>
        <strain evidence="2 3">JN14-9</strain>
    </source>
</reference>
<keyword evidence="1" id="KW-0472">Membrane</keyword>
<name>A0A0P7BCQ6_9BACT</name>
<evidence type="ECO:0000313" key="2">
    <source>
        <dbReference type="EMBL" id="KPM48393.1"/>
    </source>
</evidence>
<evidence type="ECO:0000313" key="3">
    <source>
        <dbReference type="Proteomes" id="UP000050454"/>
    </source>
</evidence>
<comment type="caution">
    <text evidence="2">The sequence shown here is derived from an EMBL/GenBank/DDBJ whole genome shotgun (WGS) entry which is preliminary data.</text>
</comment>
<organism evidence="2 3">
    <name type="scientific">Jiulongibacter sediminis</name>
    <dbReference type="NCBI Taxonomy" id="1605367"/>
    <lineage>
        <taxon>Bacteria</taxon>
        <taxon>Pseudomonadati</taxon>
        <taxon>Bacteroidota</taxon>
        <taxon>Cytophagia</taxon>
        <taxon>Cytophagales</taxon>
        <taxon>Leadbetterellaceae</taxon>
        <taxon>Jiulongibacter</taxon>
    </lineage>
</organism>
<keyword evidence="1" id="KW-1133">Transmembrane helix</keyword>
<keyword evidence="3" id="KW-1185">Reference proteome</keyword>
<proteinExistence type="predicted"/>
<evidence type="ECO:0008006" key="4">
    <source>
        <dbReference type="Google" id="ProtNLM"/>
    </source>
</evidence>
<dbReference type="AlphaFoldDB" id="A0A0P7BCQ6"/>
<dbReference type="EMBL" id="LGTQ01000006">
    <property type="protein sequence ID" value="KPM48393.1"/>
    <property type="molecule type" value="Genomic_DNA"/>
</dbReference>
<protein>
    <recommendedName>
        <fullName evidence="4">HIG1 domain-containing protein</fullName>
    </recommendedName>
</protein>
<feature type="transmembrane region" description="Helical" evidence="1">
    <location>
        <begin position="6"/>
        <end position="24"/>
    </location>
</feature>
<accession>A0A0P7BCQ6</accession>
<feature type="transmembrane region" description="Helical" evidence="1">
    <location>
        <begin position="36"/>
        <end position="55"/>
    </location>
</feature>
<keyword evidence="1" id="KW-0812">Transmembrane</keyword>
<evidence type="ECO:0000256" key="1">
    <source>
        <dbReference type="SAM" id="Phobius"/>
    </source>
</evidence>
<dbReference type="Proteomes" id="UP000050454">
    <property type="component" value="Unassembled WGS sequence"/>
</dbReference>